<gene>
    <name evidence="1" type="ORF">SAMN05216361_2097</name>
</gene>
<organism evidence="1 2">
    <name type="scientific">Marisediminitalea aggregata</name>
    <dbReference type="NCBI Taxonomy" id="634436"/>
    <lineage>
        <taxon>Bacteria</taxon>
        <taxon>Pseudomonadati</taxon>
        <taxon>Pseudomonadota</taxon>
        <taxon>Gammaproteobacteria</taxon>
        <taxon>Alteromonadales</taxon>
        <taxon>Alteromonadaceae</taxon>
        <taxon>Marisediminitalea</taxon>
    </lineage>
</organism>
<keyword evidence="2" id="KW-1185">Reference proteome</keyword>
<evidence type="ECO:0000313" key="1">
    <source>
        <dbReference type="EMBL" id="SHG39929.1"/>
    </source>
</evidence>
<dbReference type="Proteomes" id="UP000184520">
    <property type="component" value="Unassembled WGS sequence"/>
</dbReference>
<name>A0A1M5JI44_9ALTE</name>
<proteinExistence type="predicted"/>
<dbReference type="OrthoDB" id="6379136at2"/>
<dbReference type="AlphaFoldDB" id="A0A1M5JI44"/>
<reference evidence="2" key="1">
    <citation type="submission" date="2016-11" db="EMBL/GenBank/DDBJ databases">
        <authorList>
            <person name="Varghese N."/>
            <person name="Submissions S."/>
        </authorList>
    </citation>
    <scope>NUCLEOTIDE SEQUENCE [LARGE SCALE GENOMIC DNA]</scope>
    <source>
        <strain evidence="2">CGMCC 1.8995</strain>
    </source>
</reference>
<dbReference type="EMBL" id="FQWD01000003">
    <property type="protein sequence ID" value="SHG39929.1"/>
    <property type="molecule type" value="Genomic_DNA"/>
</dbReference>
<protein>
    <submittedName>
        <fullName evidence="1">Uncharacterized protein</fullName>
    </submittedName>
</protein>
<dbReference type="PROSITE" id="PS51257">
    <property type="entry name" value="PROKAR_LIPOPROTEIN"/>
    <property type="match status" value="1"/>
</dbReference>
<dbReference type="RefSeq" id="WP_073322023.1">
    <property type="nucleotide sequence ID" value="NZ_FQWD01000003.1"/>
</dbReference>
<evidence type="ECO:0000313" key="2">
    <source>
        <dbReference type="Proteomes" id="UP000184520"/>
    </source>
</evidence>
<sequence>MFFASRRMTLLAATVVATVISGCGATDKRPPIYKDSVKVKARLPAHASRQASHTSLQQALMKRNLVIAESGDILPVNGSSCGTRLYYRFTSPSLPLYMSSHAELYAGYYADVDKIDQQWQIVDTDLSFSHTRPTGVSVSLFAMSLSGKLAPNDTVFIRPSPQTSADEQKALISQVKRLLPGVKVKGISRNSNTQINASVASSEARLRELIDTKKSAVGTVVDEQVLLACSELRDFINPVSVRTVQSRYTPEEAVETLPPDADFTALDKQQMLLPSDKYMTVGGDIVEYRAYFQKQQQDPCVSGNSQNAALCRKRVNDGEQRQVKNKVTIKITTSQR</sequence>
<accession>A0A1M5JI44</accession>
<dbReference type="STRING" id="634436.SAMN05216361_2097"/>